<proteinExistence type="inferred from homology"/>
<dbReference type="PATRIC" id="fig|2702.101.peg.792"/>
<dbReference type="Gene3D" id="1.20.1540.10">
    <property type="entry name" value="Rhomboid-like"/>
    <property type="match status" value="1"/>
</dbReference>
<feature type="domain" description="Peptidase S54 rhomboid" evidence="8">
    <location>
        <begin position="64"/>
        <end position="198"/>
    </location>
</feature>
<sequence>MGNFSVKNLLKKLKADSKSTTYMLIYACVLVWAIEIILYVFSKDSYQLFIENTAFVPSLAFKTSWTWFTSMFVHSISIEHIFFNMLCLYSLGLELERFFGRLKFFFLYALCGLGGSAATILYCSITNDWNMAAYGASGAIMGLIGALLVAQWKLGQNIKGTLIWIAITLALPIIIPRIAWQAHLGGLVVGIVLSMLLVTHNPILKNCSFNKRFTIYSSALLIILLAISMLCLFVF</sequence>
<comment type="subcellular location">
    <subcellularLocation>
        <location evidence="1">Membrane</location>
        <topology evidence="1">Multi-pass membrane protein</topology>
    </subcellularLocation>
</comment>
<reference evidence="10" key="1">
    <citation type="submission" date="2016-02" db="EMBL/GenBank/DDBJ databases">
        <authorList>
            <person name="Mitreva M."/>
            <person name="Pepin K.H."/>
            <person name="Mihindukulasuriya K.A."/>
            <person name="Fulton R."/>
            <person name="Fronick C."/>
            <person name="O'Laughlin M."/>
            <person name="Miner T."/>
            <person name="Herter B."/>
            <person name="Rosa B.A."/>
            <person name="Cordes M."/>
            <person name="Tomlinson C."/>
            <person name="Wollam A."/>
            <person name="Palsikar V.B."/>
            <person name="Mardis E.R."/>
            <person name="Wilson R.K."/>
        </authorList>
    </citation>
    <scope>NUCLEOTIDE SEQUENCE [LARGE SCALE GENOMIC DNA]</scope>
    <source>
        <strain evidence="10">CMW7778B</strain>
    </source>
</reference>
<dbReference type="SUPFAM" id="SSF144091">
    <property type="entry name" value="Rhomboid-like"/>
    <property type="match status" value="1"/>
</dbReference>
<keyword evidence="4" id="KW-0378">Hydrolase</keyword>
<evidence type="ECO:0000313" key="9">
    <source>
        <dbReference type="EMBL" id="KXI16893.1"/>
    </source>
</evidence>
<evidence type="ECO:0000313" key="10">
    <source>
        <dbReference type="Proteomes" id="UP000070505"/>
    </source>
</evidence>
<dbReference type="RefSeq" id="WP_075523628.1">
    <property type="nucleotide sequence ID" value="NZ_KQ961867.1"/>
</dbReference>
<dbReference type="GO" id="GO:0016020">
    <property type="term" value="C:membrane"/>
    <property type="evidence" value="ECO:0007669"/>
    <property type="project" value="UniProtKB-SubCell"/>
</dbReference>
<keyword evidence="5 7" id="KW-1133">Transmembrane helix</keyword>
<feature type="transmembrane region" description="Helical" evidence="7">
    <location>
        <begin position="104"/>
        <end position="125"/>
    </location>
</feature>
<feature type="transmembrane region" description="Helical" evidence="7">
    <location>
        <begin position="186"/>
        <end position="204"/>
    </location>
</feature>
<name>A0A135Z5M7_GARVA</name>
<dbReference type="InterPro" id="IPR022764">
    <property type="entry name" value="Peptidase_S54_rhomboid_dom"/>
</dbReference>
<comment type="caution">
    <text evidence="9">The sequence shown here is derived from an EMBL/GenBank/DDBJ whole genome shotgun (WGS) entry which is preliminary data.</text>
</comment>
<dbReference type="AlphaFoldDB" id="A0A135Z5M7"/>
<evidence type="ECO:0000256" key="2">
    <source>
        <dbReference type="ARBA" id="ARBA00009045"/>
    </source>
</evidence>
<dbReference type="PANTHER" id="PTHR43731:SF14">
    <property type="entry name" value="PRESENILIN-ASSOCIATED RHOMBOID-LIKE PROTEIN, MITOCHONDRIAL"/>
    <property type="match status" value="1"/>
</dbReference>
<evidence type="ECO:0000256" key="3">
    <source>
        <dbReference type="ARBA" id="ARBA00022692"/>
    </source>
</evidence>
<dbReference type="PANTHER" id="PTHR43731">
    <property type="entry name" value="RHOMBOID PROTEASE"/>
    <property type="match status" value="1"/>
</dbReference>
<dbReference type="Proteomes" id="UP000070505">
    <property type="component" value="Unassembled WGS sequence"/>
</dbReference>
<feature type="transmembrane region" description="Helical" evidence="7">
    <location>
        <begin position="71"/>
        <end position="92"/>
    </location>
</feature>
<evidence type="ECO:0000256" key="6">
    <source>
        <dbReference type="ARBA" id="ARBA00023136"/>
    </source>
</evidence>
<protein>
    <submittedName>
        <fullName evidence="9">Peptidase, S54 family</fullName>
    </submittedName>
</protein>
<evidence type="ECO:0000256" key="7">
    <source>
        <dbReference type="SAM" id="Phobius"/>
    </source>
</evidence>
<keyword evidence="3 7" id="KW-0812">Transmembrane</keyword>
<evidence type="ECO:0000259" key="8">
    <source>
        <dbReference type="Pfam" id="PF01694"/>
    </source>
</evidence>
<feature type="transmembrane region" description="Helical" evidence="7">
    <location>
        <begin position="162"/>
        <end position="180"/>
    </location>
</feature>
<dbReference type="InterPro" id="IPR050925">
    <property type="entry name" value="Rhomboid_protease_S54"/>
</dbReference>
<evidence type="ECO:0000256" key="5">
    <source>
        <dbReference type="ARBA" id="ARBA00022989"/>
    </source>
</evidence>
<dbReference type="GO" id="GO:0004252">
    <property type="term" value="F:serine-type endopeptidase activity"/>
    <property type="evidence" value="ECO:0007669"/>
    <property type="project" value="InterPro"/>
</dbReference>
<organism evidence="9 10">
    <name type="scientific">Gardnerella vaginalis</name>
    <dbReference type="NCBI Taxonomy" id="2702"/>
    <lineage>
        <taxon>Bacteria</taxon>
        <taxon>Bacillati</taxon>
        <taxon>Actinomycetota</taxon>
        <taxon>Actinomycetes</taxon>
        <taxon>Bifidobacteriales</taxon>
        <taxon>Bifidobacteriaceae</taxon>
        <taxon>Gardnerella</taxon>
    </lineage>
</organism>
<keyword evidence="6 7" id="KW-0472">Membrane</keyword>
<comment type="similarity">
    <text evidence="2">Belongs to the peptidase S54 family.</text>
</comment>
<gene>
    <name evidence="9" type="ORF">HMPREF3230_00812</name>
</gene>
<evidence type="ECO:0000256" key="1">
    <source>
        <dbReference type="ARBA" id="ARBA00004141"/>
    </source>
</evidence>
<evidence type="ECO:0000256" key="4">
    <source>
        <dbReference type="ARBA" id="ARBA00022801"/>
    </source>
</evidence>
<feature type="transmembrane region" description="Helical" evidence="7">
    <location>
        <begin position="131"/>
        <end position="150"/>
    </location>
</feature>
<feature type="transmembrane region" description="Helical" evidence="7">
    <location>
        <begin position="21"/>
        <end position="41"/>
    </location>
</feature>
<accession>A0A135Z5M7</accession>
<dbReference type="InterPro" id="IPR035952">
    <property type="entry name" value="Rhomboid-like_sf"/>
</dbReference>
<dbReference type="EMBL" id="LSRC01000035">
    <property type="protein sequence ID" value="KXI16893.1"/>
    <property type="molecule type" value="Genomic_DNA"/>
</dbReference>
<dbReference type="Pfam" id="PF01694">
    <property type="entry name" value="Rhomboid"/>
    <property type="match status" value="1"/>
</dbReference>
<feature type="transmembrane region" description="Helical" evidence="7">
    <location>
        <begin position="213"/>
        <end position="234"/>
    </location>
</feature>